<keyword evidence="3" id="KW-0677">Repeat</keyword>
<dbReference type="InterPro" id="IPR035993">
    <property type="entry name" value="Notch-like_dom_sf"/>
</dbReference>
<evidence type="ECO:0000313" key="14">
    <source>
        <dbReference type="Proteomes" id="UP000054558"/>
    </source>
</evidence>
<evidence type="ECO:0000256" key="9">
    <source>
        <dbReference type="SAM" id="Coils"/>
    </source>
</evidence>
<feature type="region of interest" description="Disordered" evidence="10">
    <location>
        <begin position="1447"/>
        <end position="1469"/>
    </location>
</feature>
<dbReference type="GO" id="GO:0016020">
    <property type="term" value="C:membrane"/>
    <property type="evidence" value="ECO:0007669"/>
    <property type="project" value="UniProtKB-SubCell"/>
</dbReference>
<name>A0A1Y1HIL5_KLENI</name>
<evidence type="ECO:0000256" key="3">
    <source>
        <dbReference type="ARBA" id="ARBA00022737"/>
    </source>
</evidence>
<keyword evidence="2 11" id="KW-0812">Transmembrane</keyword>
<dbReference type="SMART" id="SM00004">
    <property type="entry name" value="NL"/>
    <property type="match status" value="1"/>
</dbReference>
<feature type="transmembrane region" description="Helical" evidence="11">
    <location>
        <begin position="1056"/>
        <end position="1080"/>
    </location>
</feature>
<dbReference type="Pfam" id="PF08016">
    <property type="entry name" value="PKD_channel"/>
    <property type="match status" value="1"/>
</dbReference>
<feature type="domain" description="LNR" evidence="12">
    <location>
        <begin position="727"/>
        <end position="765"/>
    </location>
</feature>
<feature type="transmembrane region" description="Helical" evidence="11">
    <location>
        <begin position="96"/>
        <end position="117"/>
    </location>
</feature>
<dbReference type="PANTHER" id="PTHR10877">
    <property type="entry name" value="POLYCYSTIN FAMILY MEMBER"/>
    <property type="match status" value="1"/>
</dbReference>
<evidence type="ECO:0000256" key="1">
    <source>
        <dbReference type="ARBA" id="ARBA00004141"/>
    </source>
</evidence>
<feature type="transmembrane region" description="Helical" evidence="11">
    <location>
        <begin position="1174"/>
        <end position="1196"/>
    </location>
</feature>
<evidence type="ECO:0000256" key="11">
    <source>
        <dbReference type="SAM" id="Phobius"/>
    </source>
</evidence>
<dbReference type="STRING" id="105231.A0A1Y1HIL5"/>
<evidence type="ECO:0000256" key="2">
    <source>
        <dbReference type="ARBA" id="ARBA00022692"/>
    </source>
</evidence>
<dbReference type="SUPFAM" id="SSF90193">
    <property type="entry name" value="Notch domain"/>
    <property type="match status" value="1"/>
</dbReference>
<evidence type="ECO:0000256" key="7">
    <source>
        <dbReference type="ARBA" id="ARBA00023180"/>
    </source>
</evidence>
<dbReference type="InterPro" id="IPR000800">
    <property type="entry name" value="Notch_dom"/>
</dbReference>
<evidence type="ECO:0000256" key="10">
    <source>
        <dbReference type="SAM" id="MobiDB-lite"/>
    </source>
</evidence>
<evidence type="ECO:0000259" key="12">
    <source>
        <dbReference type="SMART" id="SM00004"/>
    </source>
</evidence>
<keyword evidence="4 11" id="KW-1133">Transmembrane helix</keyword>
<keyword evidence="5 11" id="KW-0472">Membrane</keyword>
<dbReference type="Gene3D" id="4.10.470.20">
    <property type="match status" value="1"/>
</dbReference>
<dbReference type="Pfam" id="PF00066">
    <property type="entry name" value="Notch"/>
    <property type="match status" value="1"/>
</dbReference>
<evidence type="ECO:0000313" key="13">
    <source>
        <dbReference type="EMBL" id="GAQ78340.1"/>
    </source>
</evidence>
<keyword evidence="14" id="KW-1185">Reference proteome</keyword>
<keyword evidence="7" id="KW-0325">Glycoprotein</keyword>
<feature type="transmembrane region" description="Helical" evidence="11">
    <location>
        <begin position="1240"/>
        <end position="1262"/>
    </location>
</feature>
<organism evidence="13 14">
    <name type="scientific">Klebsormidium nitens</name>
    <name type="common">Green alga</name>
    <name type="synonym">Ulothrix nitens</name>
    <dbReference type="NCBI Taxonomy" id="105231"/>
    <lineage>
        <taxon>Eukaryota</taxon>
        <taxon>Viridiplantae</taxon>
        <taxon>Streptophyta</taxon>
        <taxon>Klebsormidiophyceae</taxon>
        <taxon>Klebsormidiales</taxon>
        <taxon>Klebsormidiaceae</taxon>
        <taxon>Klebsormidium</taxon>
    </lineage>
</organism>
<evidence type="ECO:0000256" key="4">
    <source>
        <dbReference type="ARBA" id="ARBA00022989"/>
    </source>
</evidence>
<keyword evidence="6" id="KW-1015">Disulfide bond</keyword>
<feature type="coiled-coil region" evidence="9">
    <location>
        <begin position="1397"/>
        <end position="1431"/>
    </location>
</feature>
<comment type="subcellular location">
    <subcellularLocation>
        <location evidence="8">Endomembrane system</location>
        <topology evidence="8">Single-pass type I membrane protein</topology>
    </subcellularLocation>
    <subcellularLocation>
        <location evidence="1">Membrane</location>
        <topology evidence="1">Multi-pass membrane protein</topology>
    </subcellularLocation>
</comment>
<feature type="region of interest" description="Disordered" evidence="10">
    <location>
        <begin position="30"/>
        <end position="51"/>
    </location>
</feature>
<dbReference type="InterPro" id="IPR013122">
    <property type="entry name" value="PKD1_2_channel"/>
</dbReference>
<dbReference type="Proteomes" id="UP000054558">
    <property type="component" value="Unassembled WGS sequence"/>
</dbReference>
<keyword evidence="9" id="KW-0175">Coiled coil</keyword>
<reference evidence="13 14" key="1">
    <citation type="journal article" date="2014" name="Nat. Commun.">
        <title>Klebsormidium flaccidum genome reveals primary factors for plant terrestrial adaptation.</title>
        <authorList>
            <person name="Hori K."/>
            <person name="Maruyama F."/>
            <person name="Fujisawa T."/>
            <person name="Togashi T."/>
            <person name="Yamamoto N."/>
            <person name="Seo M."/>
            <person name="Sato S."/>
            <person name="Yamada T."/>
            <person name="Mori H."/>
            <person name="Tajima N."/>
            <person name="Moriyama T."/>
            <person name="Ikeuchi M."/>
            <person name="Watanabe M."/>
            <person name="Wada H."/>
            <person name="Kobayashi K."/>
            <person name="Saito M."/>
            <person name="Masuda T."/>
            <person name="Sasaki-Sekimoto Y."/>
            <person name="Mashiguchi K."/>
            <person name="Awai K."/>
            <person name="Shimojima M."/>
            <person name="Masuda S."/>
            <person name="Iwai M."/>
            <person name="Nobusawa T."/>
            <person name="Narise T."/>
            <person name="Kondo S."/>
            <person name="Saito H."/>
            <person name="Sato R."/>
            <person name="Murakawa M."/>
            <person name="Ihara Y."/>
            <person name="Oshima-Yamada Y."/>
            <person name="Ohtaka K."/>
            <person name="Satoh M."/>
            <person name="Sonobe K."/>
            <person name="Ishii M."/>
            <person name="Ohtani R."/>
            <person name="Kanamori-Sato M."/>
            <person name="Honoki R."/>
            <person name="Miyazaki D."/>
            <person name="Mochizuki H."/>
            <person name="Umetsu J."/>
            <person name="Higashi K."/>
            <person name="Shibata D."/>
            <person name="Kamiya Y."/>
            <person name="Sato N."/>
            <person name="Nakamura Y."/>
            <person name="Tabata S."/>
            <person name="Ida S."/>
            <person name="Kurokawa K."/>
            <person name="Ohta H."/>
        </authorList>
    </citation>
    <scope>NUCLEOTIDE SEQUENCE [LARGE SCALE GENOMIC DNA]</scope>
    <source>
        <strain evidence="13 14">NIES-2285</strain>
    </source>
</reference>
<accession>A0A1Y1HIL5</accession>
<dbReference type="EMBL" id="DF236960">
    <property type="protein sequence ID" value="GAQ78340.1"/>
    <property type="molecule type" value="Genomic_DNA"/>
</dbReference>
<dbReference type="OrthoDB" id="2017723at2759"/>
<sequence length="1469" mass="161861">MAVQMILNKRNKAALARKLSEEGQRPADIALGPQYRSGYGPGRTTSDMSDLSDGDGGKYGAVGLEDGTNVIEADDKRIVAHVFDLVKDKLDKKKSYFNLGTFMIFVMLYLSTLYLQLDTYNTFLVNSSFDSLLPEDSSGNTATKVNSVEEIYAYLNETILTPLWADPVCGDGICDRPIEFPGFGRFGCTPDCGAMPSDDVIIEFQTSFDTAQNQQESSWNLCQTYPNDLCWYEKDQTFSDLSATTTTTLSLPNGTWEMVLTSPHRGLQGNVKTQLATGAGSPGSDGFQVLASWGNCVSDDESELVRCRTICAQNAVCAANACSNLELTDIPQIFIDCTNICNTNATLQDPYQNATCLQAISLASNSSSSFLGASLLNCTLDEVYLAENPIQVAIGNTTSAPAPVATSANTTGLIGGSARRLFQTGADPTSGNATLIYWNKFGSTDGQRYRNLATALARALESWQIDSCLCPYAFNRQRLGPPMLGFFCAYFGGPPTLEGCSYRPPGTDTNLTSANFPELLNVLSDRYGPTSKYNISQAEQDKFVTILLNAVASTVSFGYAAGDALNLDQRLHYTDTAVVALPGDNCNTPNVILPWKLNVHQATNISARDSIQWVWKDDLPHALISLGLPENNSIFSSVGSGRQIVSRQTVCTPENILSFETGQFTKDPVPCILGTTRAGNVPGSFSYTRFFNDTGSFTYSDTRYSTAMTGVVNVGDFVVSVGNNASTAPIAFECAPSCKIGSLNNGLCDTECNNFACAFDGGDCSCPDTSSAAATPSSSSSGSSSSSATCQCPGDQIRGSDGSCCLAQVVGEQLPLSFDVILTDLSTESIFNPANFTRTRYASNHNRIIGGLFLHQTRLEASRCSNNRFEELFEFCIDDGQSVTPYGADPVFNPTSDLFNPDISVADYYLENELSPLGVPYGFFPKQTEGEGKGFPIVFDINLAQDQAQSRLQYLQDGLFIDNATDVITMRLITYNGAERQFSSMSVYFTFQKGGKIAVNRDISAVSVELYARNVDYFRACLEIIVALMVLYNIYTESLEMMEIYRETGSIKGYFGSLYNYVDILSITLMFVCIIIWIVFITTQAMPFSAKARYDIYQDLGSDARFFGFAVPTQFGDFTALISSVRDLVVYRSVYAAINGLNIFLVIVRVLKLFDFQPKMGVITRSLTLAGPELLNFFVLWFIFFLGYAFMGHMIFGRSIEDFRTLQWSMTACFLMILGDTENEYNMMQLNGWELAASQLFFYSFQIGMVFIIMNFLVAIAVDAFAEIKERTPDNANGLFEDLVEIGKEKVERVSKKRYSDKKLMSKLLSWTPDKKVEFDDEEIQPLQRTASDGLEIVEKKWVLKLDADEIDKEKLETVFGRRSTFQAHQEVTPEIGKVADQILAEFGEEVIKKRRKKKKEVQFPNMKQDMKQLKSEVKSLREMIAELNAALHNRFDDVLEDMAHAGISRSTIPEEGRDGPAPASSNGH</sequence>
<dbReference type="GO" id="GO:0012505">
    <property type="term" value="C:endomembrane system"/>
    <property type="evidence" value="ECO:0007669"/>
    <property type="project" value="UniProtKB-SubCell"/>
</dbReference>
<dbReference type="Gene3D" id="1.10.287.70">
    <property type="match status" value="1"/>
</dbReference>
<evidence type="ECO:0000256" key="6">
    <source>
        <dbReference type="ARBA" id="ARBA00023157"/>
    </source>
</evidence>
<dbReference type="PANTHER" id="PTHR10877:SF183">
    <property type="entry name" value="AT14535P-RELATED"/>
    <property type="match status" value="1"/>
</dbReference>
<evidence type="ECO:0000256" key="8">
    <source>
        <dbReference type="ARBA" id="ARBA00046288"/>
    </source>
</evidence>
<feature type="transmembrane region" description="Helical" evidence="11">
    <location>
        <begin position="1134"/>
        <end position="1154"/>
    </location>
</feature>
<dbReference type="InterPro" id="IPR051223">
    <property type="entry name" value="Polycystin"/>
</dbReference>
<gene>
    <name evidence="13" type="ORF">KFL_000110370</name>
</gene>
<proteinExistence type="predicted"/>
<protein>
    <submittedName>
        <fullName evidence="13">Ca2+-modulated nonselective cation channel polycystin</fullName>
    </submittedName>
</protein>
<evidence type="ECO:0000256" key="5">
    <source>
        <dbReference type="ARBA" id="ARBA00023136"/>
    </source>
</evidence>